<gene>
    <name evidence="12" type="primary">dnaG</name>
    <name evidence="16" type="ORF">WA04_11330</name>
</gene>
<dbReference type="InterPro" id="IPR013264">
    <property type="entry name" value="DNAG_N"/>
</dbReference>
<dbReference type="Pfam" id="PF13155">
    <property type="entry name" value="Toprim_2"/>
    <property type="match status" value="1"/>
</dbReference>
<feature type="domain" description="Toprim" evidence="15">
    <location>
        <begin position="293"/>
        <end position="374"/>
    </location>
</feature>
<dbReference type="InterPro" id="IPR002694">
    <property type="entry name" value="Znf_CHC2"/>
</dbReference>
<keyword evidence="8 12" id="KW-0862">Zinc</keyword>
<organism evidence="16 17">
    <name type="scientific">Streptococcus agalactiae</name>
    <dbReference type="NCBI Taxonomy" id="1311"/>
    <lineage>
        <taxon>Bacteria</taxon>
        <taxon>Bacillati</taxon>
        <taxon>Bacillota</taxon>
        <taxon>Bacilli</taxon>
        <taxon>Lactobacillales</taxon>
        <taxon>Streptococcaceae</taxon>
        <taxon>Streptococcus</taxon>
    </lineage>
</organism>
<keyword evidence="3 12" id="KW-0808">Transferase</keyword>
<sequence>MKKLLKKFTQKRKDDIIKCKTIMGYFCGGHDLAIDKEKISEIKNSVNIVDVIGEVVGLTKTGRNHLGLCPFHKEKTPSFNVIEDRQFFHCFGCGRSGDVFKFVEDYQHISFLDSVQVLAERSGIPLDTNFKGQVPKKPKANQSLLDIHRVASGFYHAYLMTTNDGERARQYLAERGVTEDLIKHFQIGLSPGGQDFLYRRLAKEFDEKTLMSSGLFNYSENSNQFYDSFNNRIMFPLTNDIGEVIAFSGRVWTQEDIDRKQAKYKNSRATPIFNKSYELYHLDKARAVINKAHEVYLMEGFMDVIAAYRAGIENVVASMGTALTNEHVRHLKRFTKKVVLTYDGDRAGQNAIDKSLELLSDMTVDIVRIPNKMDPDEFLQANSAEDFKQLLEKGRISNTEFYIHYLKPENTDNLQSEIAYVEKIAKLIAKSPSITAQNSYITKVAELLPDFDYFQVEQSVNNERLHHRSQQQASSSVQTSATVQLPQTGKLSAITKTEMQLFHRLLNHPYLLNEFRNRDNFYFDTTEIQVLYELLKESGEITSYDLSQESDKVNRTYYMILEEQLPVEISIGEIEAVEKARDRLLKERDLRKQSQLIRQSSNQGDQEGALAALENLIAQKRNME</sequence>
<accession>A0A837KVF9</accession>
<protein>
    <recommendedName>
        <fullName evidence="12 13">DNA primase</fullName>
        <ecNumber evidence="12">2.7.7.101</ecNumber>
    </recommendedName>
</protein>
<proteinExistence type="inferred from homology"/>
<keyword evidence="2 12" id="KW-0639">Primosome</keyword>
<dbReference type="PROSITE" id="PS50880">
    <property type="entry name" value="TOPRIM"/>
    <property type="match status" value="1"/>
</dbReference>
<dbReference type="SMART" id="SM00493">
    <property type="entry name" value="TOPRIM"/>
    <property type="match status" value="1"/>
</dbReference>
<evidence type="ECO:0000256" key="1">
    <source>
        <dbReference type="ARBA" id="ARBA00022478"/>
    </source>
</evidence>
<dbReference type="Pfam" id="PF01807">
    <property type="entry name" value="Zn_ribbon_DnaG"/>
    <property type="match status" value="1"/>
</dbReference>
<dbReference type="GO" id="GO:0006269">
    <property type="term" value="P:DNA replication, synthesis of primer"/>
    <property type="evidence" value="ECO:0007669"/>
    <property type="project" value="UniProtKB-UniRule"/>
</dbReference>
<dbReference type="EMBL" id="LBKL01000102">
    <property type="protein sequence ID" value="KLL35075.1"/>
    <property type="molecule type" value="Genomic_DNA"/>
</dbReference>
<comment type="function">
    <text evidence="12 13">RNA polymerase that catalyzes the synthesis of short RNA molecules used as primers for DNA polymerase during DNA replication.</text>
</comment>
<dbReference type="Gene3D" id="1.10.860.10">
    <property type="entry name" value="DNAb Helicase, Chain A"/>
    <property type="match status" value="1"/>
</dbReference>
<keyword evidence="10 12" id="KW-0238">DNA-binding</keyword>
<keyword evidence="1 12" id="KW-0240">DNA-directed RNA polymerase</keyword>
<dbReference type="InterPro" id="IPR036977">
    <property type="entry name" value="DNA_primase_Znf_CHC2"/>
</dbReference>
<dbReference type="Gene3D" id="3.90.580.10">
    <property type="entry name" value="Zinc finger, CHC2-type domain"/>
    <property type="match status" value="1"/>
</dbReference>
<dbReference type="Pfam" id="PF08275">
    <property type="entry name" value="DNAG_N"/>
    <property type="match status" value="1"/>
</dbReference>
<evidence type="ECO:0000256" key="10">
    <source>
        <dbReference type="ARBA" id="ARBA00023125"/>
    </source>
</evidence>
<dbReference type="FunFam" id="3.90.580.10:FF:000001">
    <property type="entry name" value="DNA primase"/>
    <property type="match status" value="1"/>
</dbReference>
<keyword evidence="6 12" id="KW-0479">Metal-binding</keyword>
<evidence type="ECO:0000256" key="13">
    <source>
        <dbReference type="PIRNR" id="PIRNR002811"/>
    </source>
</evidence>
<keyword evidence="11 12" id="KW-0804">Transcription</keyword>
<dbReference type="PIRSF" id="PIRSF002811">
    <property type="entry name" value="DnaG"/>
    <property type="match status" value="1"/>
</dbReference>
<dbReference type="SMART" id="SM00400">
    <property type="entry name" value="ZnF_CHCC"/>
    <property type="match status" value="1"/>
</dbReference>
<evidence type="ECO:0000256" key="12">
    <source>
        <dbReference type="HAMAP-Rule" id="MF_00974"/>
    </source>
</evidence>
<dbReference type="InterPro" id="IPR006171">
    <property type="entry name" value="TOPRIM_dom"/>
</dbReference>
<dbReference type="Gene3D" id="3.90.980.10">
    <property type="entry name" value="DNA primase, catalytic core, N-terminal domain"/>
    <property type="match status" value="1"/>
</dbReference>
<dbReference type="InterPro" id="IPR034151">
    <property type="entry name" value="TOPRIM_DnaG_bac"/>
</dbReference>
<dbReference type="EC" id="2.7.7.101" evidence="12"/>
<evidence type="ECO:0000256" key="6">
    <source>
        <dbReference type="ARBA" id="ARBA00022723"/>
    </source>
</evidence>
<evidence type="ECO:0000313" key="16">
    <source>
        <dbReference type="EMBL" id="KLL35075.1"/>
    </source>
</evidence>
<evidence type="ECO:0000259" key="15">
    <source>
        <dbReference type="PROSITE" id="PS50880"/>
    </source>
</evidence>
<dbReference type="SUPFAM" id="SSF57783">
    <property type="entry name" value="Zinc beta-ribbon"/>
    <property type="match status" value="1"/>
</dbReference>
<keyword evidence="7 12" id="KW-0863">Zinc-finger</keyword>
<comment type="cofactor">
    <cofactor evidence="12 13 14">
        <name>Zn(2+)</name>
        <dbReference type="ChEBI" id="CHEBI:29105"/>
    </cofactor>
    <text evidence="12 13 14">Binds 1 zinc ion per monomer.</text>
</comment>
<dbReference type="GO" id="GO:0000428">
    <property type="term" value="C:DNA-directed RNA polymerase complex"/>
    <property type="evidence" value="ECO:0007669"/>
    <property type="project" value="UniProtKB-KW"/>
</dbReference>
<reference evidence="16 17" key="1">
    <citation type="journal article" date="2015" name="PLoS ONE">
        <title>Genomic analysis reveals the molecular basis for capsule loss in the group B streptococcus population.</title>
        <authorList>
            <consortium name="DEVANI Consortium"/>
            <person name="Rosini R."/>
            <person name="Campisi E."/>
            <person name="De Chiara M."/>
            <person name="Tettelin H."/>
            <person name="Rinaudo D."/>
            <person name="Toniolo C."/>
            <person name="Metruccio M."/>
            <person name="Guidotti S."/>
            <person name="Sorensen U.B."/>
            <person name="Kilian M."/>
            <person name="Ramirez M."/>
            <person name="Janulczyk R."/>
            <person name="Donati C."/>
            <person name="Grandi G."/>
            <person name="Margarit I."/>
        </authorList>
    </citation>
    <scope>NUCLEOTIDE SEQUENCE [LARGE SCALE GENOMIC DNA]</scope>
    <source>
        <strain evidence="16 17">DK-B-USS-215</strain>
    </source>
</reference>
<dbReference type="PANTHER" id="PTHR30313:SF2">
    <property type="entry name" value="DNA PRIMASE"/>
    <property type="match status" value="1"/>
</dbReference>
<dbReference type="AlphaFoldDB" id="A0A837KVF9"/>
<comment type="subunit">
    <text evidence="12">Monomer. Interacts with DnaB.</text>
</comment>
<dbReference type="GO" id="GO:0003677">
    <property type="term" value="F:DNA binding"/>
    <property type="evidence" value="ECO:0007669"/>
    <property type="project" value="UniProtKB-KW"/>
</dbReference>
<keyword evidence="9" id="KW-0460">Magnesium</keyword>
<comment type="caution">
    <text evidence="16">The sequence shown here is derived from an EMBL/GenBank/DDBJ whole genome shotgun (WGS) entry which is preliminary data.</text>
</comment>
<dbReference type="GO" id="GO:0008270">
    <property type="term" value="F:zinc ion binding"/>
    <property type="evidence" value="ECO:0007669"/>
    <property type="project" value="UniProtKB-UniRule"/>
</dbReference>
<dbReference type="GO" id="GO:1990077">
    <property type="term" value="C:primosome complex"/>
    <property type="evidence" value="ECO:0007669"/>
    <property type="project" value="UniProtKB-KW"/>
</dbReference>
<dbReference type="InterPro" id="IPR016136">
    <property type="entry name" value="DNA_helicase_N/primase_C"/>
</dbReference>
<dbReference type="InterPro" id="IPR037068">
    <property type="entry name" value="DNA_primase_core_N_sf"/>
</dbReference>
<evidence type="ECO:0000256" key="14">
    <source>
        <dbReference type="PIRSR" id="PIRSR002811-1"/>
    </source>
</evidence>
<dbReference type="GO" id="GO:0005737">
    <property type="term" value="C:cytoplasm"/>
    <property type="evidence" value="ECO:0007669"/>
    <property type="project" value="TreeGrafter"/>
</dbReference>
<dbReference type="InterPro" id="IPR050219">
    <property type="entry name" value="DnaG_primase"/>
</dbReference>
<evidence type="ECO:0000256" key="7">
    <source>
        <dbReference type="ARBA" id="ARBA00022771"/>
    </source>
</evidence>
<dbReference type="SUPFAM" id="SSF56731">
    <property type="entry name" value="DNA primase core"/>
    <property type="match status" value="1"/>
</dbReference>
<evidence type="ECO:0000313" key="17">
    <source>
        <dbReference type="Proteomes" id="UP000035346"/>
    </source>
</evidence>
<dbReference type="InterPro" id="IPR006295">
    <property type="entry name" value="DNA_primase_DnaG"/>
</dbReference>
<dbReference type="PANTHER" id="PTHR30313">
    <property type="entry name" value="DNA PRIMASE"/>
    <property type="match status" value="1"/>
</dbReference>
<dbReference type="Proteomes" id="UP000035346">
    <property type="component" value="Unassembled WGS sequence"/>
</dbReference>
<name>A0A837KVF9_STRAG</name>
<dbReference type="NCBIfam" id="TIGR01391">
    <property type="entry name" value="dnaG"/>
    <property type="match status" value="1"/>
</dbReference>
<feature type="zinc finger region" description="CHC2-type" evidence="12 14">
    <location>
        <begin position="69"/>
        <end position="93"/>
    </location>
</feature>
<evidence type="ECO:0000256" key="8">
    <source>
        <dbReference type="ARBA" id="ARBA00022833"/>
    </source>
</evidence>
<dbReference type="InterPro" id="IPR030846">
    <property type="entry name" value="DnaG_bac"/>
</dbReference>
<comment type="catalytic activity">
    <reaction evidence="12">
        <text>ssDNA + n NTP = ssDNA/pppN(pN)n-1 hybrid + (n-1) diphosphate.</text>
        <dbReference type="EC" id="2.7.7.101"/>
    </reaction>
</comment>
<dbReference type="Gene3D" id="3.40.1360.10">
    <property type="match status" value="1"/>
</dbReference>
<evidence type="ECO:0000256" key="9">
    <source>
        <dbReference type="ARBA" id="ARBA00022842"/>
    </source>
</evidence>
<comment type="domain">
    <text evidence="12">Contains an N-terminal zinc-binding domain, a central core domain that contains the primase activity, and a C-terminal DnaB-binding domain.</text>
</comment>
<dbReference type="GO" id="GO:0003899">
    <property type="term" value="F:DNA-directed RNA polymerase activity"/>
    <property type="evidence" value="ECO:0007669"/>
    <property type="project" value="UniProtKB-UniRule"/>
</dbReference>
<dbReference type="HAMAP" id="MF_00974">
    <property type="entry name" value="DNA_primase_DnaG"/>
    <property type="match status" value="1"/>
</dbReference>
<evidence type="ECO:0000256" key="5">
    <source>
        <dbReference type="ARBA" id="ARBA00022705"/>
    </source>
</evidence>
<keyword evidence="5 12" id="KW-0235">DNA replication</keyword>
<comment type="similarity">
    <text evidence="12 13">Belongs to the DnaG primase family.</text>
</comment>
<dbReference type="CDD" id="cd03364">
    <property type="entry name" value="TOPRIM_DnaG_primases"/>
    <property type="match status" value="1"/>
</dbReference>
<evidence type="ECO:0000256" key="2">
    <source>
        <dbReference type="ARBA" id="ARBA00022515"/>
    </source>
</evidence>
<evidence type="ECO:0000256" key="3">
    <source>
        <dbReference type="ARBA" id="ARBA00022679"/>
    </source>
</evidence>
<keyword evidence="4 12" id="KW-0548">Nucleotidyltransferase</keyword>
<evidence type="ECO:0000256" key="11">
    <source>
        <dbReference type="ARBA" id="ARBA00023163"/>
    </source>
</evidence>
<evidence type="ECO:0000256" key="4">
    <source>
        <dbReference type="ARBA" id="ARBA00022695"/>
    </source>
</evidence>